<dbReference type="AlphaFoldDB" id="A0A9N9RXT9"/>
<dbReference type="Proteomes" id="UP001153620">
    <property type="component" value="Chromosome 2"/>
</dbReference>
<name>A0A9N9RXT9_9DIPT</name>
<proteinExistence type="predicted"/>
<protein>
    <submittedName>
        <fullName evidence="1">Uncharacterized protein</fullName>
    </submittedName>
</protein>
<organism evidence="1 2">
    <name type="scientific">Chironomus riparius</name>
    <dbReference type="NCBI Taxonomy" id="315576"/>
    <lineage>
        <taxon>Eukaryota</taxon>
        <taxon>Metazoa</taxon>
        <taxon>Ecdysozoa</taxon>
        <taxon>Arthropoda</taxon>
        <taxon>Hexapoda</taxon>
        <taxon>Insecta</taxon>
        <taxon>Pterygota</taxon>
        <taxon>Neoptera</taxon>
        <taxon>Endopterygota</taxon>
        <taxon>Diptera</taxon>
        <taxon>Nematocera</taxon>
        <taxon>Chironomoidea</taxon>
        <taxon>Chironomidae</taxon>
        <taxon>Chironominae</taxon>
        <taxon>Chironomus</taxon>
    </lineage>
</organism>
<evidence type="ECO:0000313" key="1">
    <source>
        <dbReference type="EMBL" id="CAG9804847.1"/>
    </source>
</evidence>
<gene>
    <name evidence="1" type="ORF">CHIRRI_LOCUS7726</name>
</gene>
<keyword evidence="2" id="KW-1185">Reference proteome</keyword>
<reference evidence="1" key="2">
    <citation type="submission" date="2022-10" db="EMBL/GenBank/DDBJ databases">
        <authorList>
            <consortium name="ENA_rothamsted_submissions"/>
            <consortium name="culmorum"/>
            <person name="King R."/>
        </authorList>
    </citation>
    <scope>NUCLEOTIDE SEQUENCE</scope>
</reference>
<accession>A0A9N9RXT9</accession>
<dbReference type="EMBL" id="OU895878">
    <property type="protein sequence ID" value="CAG9804847.1"/>
    <property type="molecule type" value="Genomic_DNA"/>
</dbReference>
<reference evidence="1" key="1">
    <citation type="submission" date="2022-01" db="EMBL/GenBank/DDBJ databases">
        <authorList>
            <person name="King R."/>
        </authorList>
    </citation>
    <scope>NUCLEOTIDE SEQUENCE</scope>
</reference>
<sequence length="71" mass="8420">MSEELEYESFECLEDYYEEIQEENSESEIYVAEDNDHSIKFFTTSSGNEKLSFDEYSFYHNKTTGSIIFIS</sequence>
<evidence type="ECO:0000313" key="2">
    <source>
        <dbReference type="Proteomes" id="UP001153620"/>
    </source>
</evidence>